<reference evidence="1" key="1">
    <citation type="submission" date="2022-12" db="EMBL/GenBank/DDBJ databases">
        <title>Draft genome assemblies for two species of Escallonia (Escalloniales).</title>
        <authorList>
            <person name="Chanderbali A."/>
            <person name="Dervinis C."/>
            <person name="Anghel I."/>
            <person name="Soltis D."/>
            <person name="Soltis P."/>
            <person name="Zapata F."/>
        </authorList>
    </citation>
    <scope>NUCLEOTIDE SEQUENCE</scope>
    <source>
        <strain evidence="1">UCBG92.1500</strain>
        <tissue evidence="1">Leaf</tissue>
    </source>
</reference>
<dbReference type="AlphaFoldDB" id="A0AA88UQE7"/>
<sequence length="227" mass="24584">MRVEGVKKAGEELGEKEGEGGMGRAKVAALVMVGKVAVEEREMKGRVVTVAAEEAVVIEAKEVIEARGNSMVARGMKGMVARVEVGAKVAIEVVLKPGTLQAEVELPIKLAWHKDSIAGPSSQSIPSTYDEDVDAFHGFQHIEVLSFFSATRCPDSTWALLSIKLALTGSSLVILPTKPYLKPSYRVLHAIDLDLAEGYEWPAFMYDMAARPGESKFLSNNRSRVPS</sequence>
<name>A0AA88UQE7_9ASTE</name>
<evidence type="ECO:0000313" key="2">
    <source>
        <dbReference type="Proteomes" id="UP001187471"/>
    </source>
</evidence>
<evidence type="ECO:0000313" key="1">
    <source>
        <dbReference type="EMBL" id="KAK2993584.1"/>
    </source>
</evidence>
<gene>
    <name evidence="1" type="ORF">RJ640_030891</name>
</gene>
<comment type="caution">
    <text evidence="1">The sequence shown here is derived from an EMBL/GenBank/DDBJ whole genome shotgun (WGS) entry which is preliminary data.</text>
</comment>
<dbReference type="EMBL" id="JAVXUO010000300">
    <property type="protein sequence ID" value="KAK2993584.1"/>
    <property type="molecule type" value="Genomic_DNA"/>
</dbReference>
<accession>A0AA88UQE7</accession>
<proteinExistence type="predicted"/>
<organism evidence="1 2">
    <name type="scientific">Escallonia rubra</name>
    <dbReference type="NCBI Taxonomy" id="112253"/>
    <lineage>
        <taxon>Eukaryota</taxon>
        <taxon>Viridiplantae</taxon>
        <taxon>Streptophyta</taxon>
        <taxon>Embryophyta</taxon>
        <taxon>Tracheophyta</taxon>
        <taxon>Spermatophyta</taxon>
        <taxon>Magnoliopsida</taxon>
        <taxon>eudicotyledons</taxon>
        <taxon>Gunneridae</taxon>
        <taxon>Pentapetalae</taxon>
        <taxon>asterids</taxon>
        <taxon>campanulids</taxon>
        <taxon>Escalloniales</taxon>
        <taxon>Escalloniaceae</taxon>
        <taxon>Escallonia</taxon>
    </lineage>
</organism>
<dbReference type="Proteomes" id="UP001187471">
    <property type="component" value="Unassembled WGS sequence"/>
</dbReference>
<keyword evidence="2" id="KW-1185">Reference proteome</keyword>
<protein>
    <submittedName>
        <fullName evidence="1">Uncharacterized protein</fullName>
    </submittedName>
</protein>